<sequence>MVKHAYPHDTKAFTQGLFIKDGALYESTGMKGQSTIRRVQLETGRVLQKLDLAPEFFGEGIAPVGNDIVSLTWQSKVGFVHDAKTLKVKRKFTYEGEGWGLASNGTQVFMSDGTPAIRLLDPKTLKETKRIQVSAGGKPVPNLNELEWVEGQLFANVWGTNVIARIDPVSGNVVGWIDLTGLQDPAWKAGPDDVLNGIAWDASRRRLFVTGKHWPKLFEIELVERKR</sequence>
<dbReference type="PANTHER" id="PTHR31270:SF1">
    <property type="entry name" value="GLUTAMINYL-PEPTIDE CYCLOTRANSFERASE"/>
    <property type="match status" value="1"/>
</dbReference>
<protein>
    <submittedName>
        <fullName evidence="1">Glutamine cyclotransferase</fullName>
    </submittedName>
</protein>
<dbReference type="Pfam" id="PF05096">
    <property type="entry name" value="Glu_cyclase_2"/>
    <property type="match status" value="1"/>
</dbReference>
<evidence type="ECO:0000313" key="2">
    <source>
        <dbReference type="Proteomes" id="UP000230390"/>
    </source>
</evidence>
<name>A0A2G8TCI6_9BURK</name>
<dbReference type="GO" id="GO:0016603">
    <property type="term" value="F:glutaminyl-peptide cyclotransferase activity"/>
    <property type="evidence" value="ECO:0007669"/>
    <property type="project" value="InterPro"/>
</dbReference>
<dbReference type="AlphaFoldDB" id="A0A2G8TCI6"/>
<dbReference type="InterPro" id="IPR007788">
    <property type="entry name" value="QCT"/>
</dbReference>
<dbReference type="EMBL" id="PDOC01000012">
    <property type="protein sequence ID" value="PIL43713.1"/>
    <property type="molecule type" value="Genomic_DNA"/>
</dbReference>
<dbReference type="Gene3D" id="2.130.10.10">
    <property type="entry name" value="YVTN repeat-like/Quinoprotein amine dehydrogenase"/>
    <property type="match status" value="1"/>
</dbReference>
<proteinExistence type="predicted"/>
<dbReference type="OrthoDB" id="9783700at2"/>
<comment type="caution">
    <text evidence="1">The sequence shown here is derived from an EMBL/GenBank/DDBJ whole genome shotgun (WGS) entry which is preliminary data.</text>
</comment>
<dbReference type="SUPFAM" id="SSF50969">
    <property type="entry name" value="YVTN repeat-like/Quinoprotein amine dehydrogenase"/>
    <property type="match status" value="1"/>
</dbReference>
<reference evidence="1 2" key="1">
    <citation type="submission" date="2017-10" db="EMBL/GenBank/DDBJ databases">
        <title>Massilia psychrophilum sp. nov., a novel purple-pigmented bacterium isolated from Tianshan glacier, Xinjiang Municipality, China.</title>
        <authorList>
            <person name="Wang H."/>
        </authorList>
    </citation>
    <scope>NUCLEOTIDE SEQUENCE [LARGE SCALE GENOMIC DNA]</scope>
    <source>
        <strain evidence="1 2">JCM 30074</strain>
    </source>
</reference>
<dbReference type="InterPro" id="IPR011044">
    <property type="entry name" value="Quino_amine_DH_bsu"/>
</dbReference>
<dbReference type="InterPro" id="IPR015943">
    <property type="entry name" value="WD40/YVTN_repeat-like_dom_sf"/>
</dbReference>
<dbReference type="Proteomes" id="UP000230390">
    <property type="component" value="Unassembled WGS sequence"/>
</dbReference>
<evidence type="ECO:0000313" key="1">
    <source>
        <dbReference type="EMBL" id="PIL43713.1"/>
    </source>
</evidence>
<gene>
    <name evidence="1" type="ORF">CR105_18270</name>
</gene>
<dbReference type="PANTHER" id="PTHR31270">
    <property type="entry name" value="GLUTAMINYL-PEPTIDE CYCLOTRANSFERASE"/>
    <property type="match status" value="1"/>
</dbReference>
<keyword evidence="1" id="KW-0808">Transferase</keyword>
<keyword evidence="2" id="KW-1185">Reference proteome</keyword>
<accession>A0A2G8TCI6</accession>
<organism evidence="1 2">
    <name type="scientific">Massilia eurypsychrophila</name>
    <dbReference type="NCBI Taxonomy" id="1485217"/>
    <lineage>
        <taxon>Bacteria</taxon>
        <taxon>Pseudomonadati</taxon>
        <taxon>Pseudomonadota</taxon>
        <taxon>Betaproteobacteria</taxon>
        <taxon>Burkholderiales</taxon>
        <taxon>Oxalobacteraceae</taxon>
        <taxon>Telluria group</taxon>
        <taxon>Massilia</taxon>
    </lineage>
</organism>